<dbReference type="InterPro" id="IPR035908">
    <property type="entry name" value="F0_ATP_A_sf"/>
</dbReference>
<evidence type="ECO:0000313" key="14">
    <source>
        <dbReference type="Proteomes" id="UP000178794"/>
    </source>
</evidence>
<dbReference type="GO" id="GO:0045259">
    <property type="term" value="C:proton-transporting ATP synthase complex"/>
    <property type="evidence" value="ECO:0007669"/>
    <property type="project" value="UniProtKB-KW"/>
</dbReference>
<dbReference type="CDD" id="cd00310">
    <property type="entry name" value="ATP-synt_Fo_a_6"/>
    <property type="match status" value="1"/>
</dbReference>
<comment type="function">
    <text evidence="11 12">Key component of the proton channel; it plays a direct role in the translocation of protons across the membrane.</text>
</comment>
<dbReference type="NCBIfam" id="TIGR01131">
    <property type="entry name" value="ATP_synt_6_or_A"/>
    <property type="match status" value="1"/>
</dbReference>
<dbReference type="GO" id="GO:0042777">
    <property type="term" value="P:proton motive force-driven plasma membrane ATP synthesis"/>
    <property type="evidence" value="ECO:0007669"/>
    <property type="project" value="TreeGrafter"/>
</dbReference>
<feature type="transmembrane region" description="Helical" evidence="11">
    <location>
        <begin position="230"/>
        <end position="251"/>
    </location>
</feature>
<keyword evidence="9 11" id="KW-0472">Membrane</keyword>
<dbReference type="Pfam" id="PF00119">
    <property type="entry name" value="ATP-synt_A"/>
    <property type="match status" value="1"/>
</dbReference>
<dbReference type="GO" id="GO:0046933">
    <property type="term" value="F:proton-transporting ATP synthase activity, rotational mechanism"/>
    <property type="evidence" value="ECO:0007669"/>
    <property type="project" value="UniProtKB-UniRule"/>
</dbReference>
<comment type="subcellular location">
    <subcellularLocation>
        <location evidence="11 12">Cell membrane</location>
        <topology evidence="11 12">Multi-pass membrane protein</topology>
    </subcellularLocation>
    <subcellularLocation>
        <location evidence="1">Membrane</location>
        <topology evidence="1">Multi-pass membrane protein</topology>
    </subcellularLocation>
</comment>
<dbReference type="EMBL" id="MFLF01000013">
    <property type="protein sequence ID" value="OGG59660.1"/>
    <property type="molecule type" value="Genomic_DNA"/>
</dbReference>
<dbReference type="HAMAP" id="MF_01393">
    <property type="entry name" value="ATP_synth_a_bact"/>
    <property type="match status" value="1"/>
</dbReference>
<evidence type="ECO:0000256" key="4">
    <source>
        <dbReference type="ARBA" id="ARBA00022547"/>
    </source>
</evidence>
<evidence type="ECO:0000256" key="7">
    <source>
        <dbReference type="ARBA" id="ARBA00022989"/>
    </source>
</evidence>
<evidence type="ECO:0000256" key="5">
    <source>
        <dbReference type="ARBA" id="ARBA00022692"/>
    </source>
</evidence>
<dbReference type="GO" id="GO:0005886">
    <property type="term" value="C:plasma membrane"/>
    <property type="evidence" value="ECO:0007669"/>
    <property type="project" value="UniProtKB-SubCell"/>
</dbReference>
<keyword evidence="5 11" id="KW-0812">Transmembrane</keyword>
<evidence type="ECO:0000256" key="12">
    <source>
        <dbReference type="RuleBase" id="RU000483"/>
    </source>
</evidence>
<feature type="transmembrane region" description="Helical" evidence="11">
    <location>
        <begin position="99"/>
        <end position="118"/>
    </location>
</feature>
<protein>
    <recommendedName>
        <fullName evidence="11 12">ATP synthase subunit a</fullName>
    </recommendedName>
    <alternativeName>
        <fullName evidence="11">ATP synthase F0 sector subunit a</fullName>
    </alternativeName>
    <alternativeName>
        <fullName evidence="11">F-ATPase subunit 6</fullName>
    </alternativeName>
</protein>
<dbReference type="Proteomes" id="UP000178794">
    <property type="component" value="Unassembled WGS sequence"/>
</dbReference>
<comment type="caution">
    <text evidence="13">The sequence shown here is derived from an EMBL/GenBank/DDBJ whole genome shotgun (WGS) entry which is preliminary data.</text>
</comment>
<feature type="transmembrane region" description="Helical" evidence="11">
    <location>
        <begin position="139"/>
        <end position="160"/>
    </location>
</feature>
<organism evidence="13 14">
    <name type="scientific">Candidatus Kaiserbacteria bacterium RIFCSPHIGHO2_02_FULL_50_50</name>
    <dbReference type="NCBI Taxonomy" id="1798492"/>
    <lineage>
        <taxon>Bacteria</taxon>
        <taxon>Candidatus Kaiseribacteriota</taxon>
    </lineage>
</organism>
<keyword evidence="4 11" id="KW-0138">CF(0)</keyword>
<evidence type="ECO:0000256" key="8">
    <source>
        <dbReference type="ARBA" id="ARBA00023065"/>
    </source>
</evidence>
<dbReference type="SUPFAM" id="SSF81336">
    <property type="entry name" value="F1F0 ATP synthase subunit A"/>
    <property type="match status" value="1"/>
</dbReference>
<reference evidence="13 14" key="1">
    <citation type="journal article" date="2016" name="Nat. Commun.">
        <title>Thousands of microbial genomes shed light on interconnected biogeochemical processes in an aquifer system.</title>
        <authorList>
            <person name="Anantharaman K."/>
            <person name="Brown C.T."/>
            <person name="Hug L.A."/>
            <person name="Sharon I."/>
            <person name="Castelle C.J."/>
            <person name="Probst A.J."/>
            <person name="Thomas B.C."/>
            <person name="Singh A."/>
            <person name="Wilkins M.J."/>
            <person name="Karaoz U."/>
            <person name="Brodie E.L."/>
            <person name="Williams K.H."/>
            <person name="Hubbard S.S."/>
            <person name="Banfield J.F."/>
        </authorList>
    </citation>
    <scope>NUCLEOTIDE SEQUENCE [LARGE SCALE GENOMIC DNA]</scope>
</reference>
<dbReference type="PANTHER" id="PTHR42823">
    <property type="entry name" value="ATP SYNTHASE SUBUNIT A, CHLOROPLASTIC"/>
    <property type="match status" value="1"/>
</dbReference>
<keyword evidence="3 11" id="KW-0813">Transport</keyword>
<evidence type="ECO:0000256" key="3">
    <source>
        <dbReference type="ARBA" id="ARBA00022448"/>
    </source>
</evidence>
<keyword evidence="7 11" id="KW-1133">Transmembrane helix</keyword>
<evidence type="ECO:0000256" key="11">
    <source>
        <dbReference type="HAMAP-Rule" id="MF_01393"/>
    </source>
</evidence>
<keyword evidence="10 11" id="KW-0066">ATP synthesis</keyword>
<dbReference type="STRING" id="1798492.A3C89_00395"/>
<evidence type="ECO:0000256" key="2">
    <source>
        <dbReference type="ARBA" id="ARBA00006810"/>
    </source>
</evidence>
<dbReference type="AlphaFoldDB" id="A0A1F6DEB6"/>
<evidence type="ECO:0000256" key="9">
    <source>
        <dbReference type="ARBA" id="ARBA00023136"/>
    </source>
</evidence>
<dbReference type="PANTHER" id="PTHR42823:SF3">
    <property type="entry name" value="ATP SYNTHASE SUBUNIT A, CHLOROPLASTIC"/>
    <property type="match status" value="1"/>
</dbReference>
<evidence type="ECO:0000256" key="6">
    <source>
        <dbReference type="ARBA" id="ARBA00022781"/>
    </source>
</evidence>
<proteinExistence type="inferred from homology"/>
<dbReference type="PRINTS" id="PR00123">
    <property type="entry name" value="ATPASEA"/>
</dbReference>
<keyword evidence="6 11" id="KW-0375">Hydrogen ion transport</keyword>
<dbReference type="PROSITE" id="PS00449">
    <property type="entry name" value="ATPASE_A"/>
    <property type="match status" value="1"/>
</dbReference>
<name>A0A1F6DEB6_9BACT</name>
<accession>A0A1F6DEB6</accession>
<dbReference type="InterPro" id="IPR023011">
    <property type="entry name" value="ATP_synth_F0_asu_AS"/>
</dbReference>
<keyword evidence="11" id="KW-1003">Cell membrane</keyword>
<feature type="transmembrane region" description="Helical" evidence="11">
    <location>
        <begin position="202"/>
        <end position="224"/>
    </location>
</feature>
<evidence type="ECO:0000256" key="10">
    <source>
        <dbReference type="ARBA" id="ARBA00023310"/>
    </source>
</evidence>
<evidence type="ECO:0000256" key="1">
    <source>
        <dbReference type="ARBA" id="ARBA00004141"/>
    </source>
</evidence>
<dbReference type="Gene3D" id="1.20.120.220">
    <property type="entry name" value="ATP synthase, F0 complex, subunit A"/>
    <property type="match status" value="1"/>
</dbReference>
<feature type="transmembrane region" description="Helical" evidence="11">
    <location>
        <begin position="45"/>
        <end position="65"/>
    </location>
</feature>
<evidence type="ECO:0000313" key="13">
    <source>
        <dbReference type="EMBL" id="OGG59660.1"/>
    </source>
</evidence>
<gene>
    <name evidence="11" type="primary">atpB</name>
    <name evidence="13" type="ORF">A3C89_00395</name>
</gene>
<keyword evidence="8 11" id="KW-0406">Ion transport</keyword>
<comment type="similarity">
    <text evidence="2 11 12">Belongs to the ATPase A chain family.</text>
</comment>
<sequence length="259" mass="28209">MMHLFGTYAHAAETAHEAGNAAISIHLASEQLGTFFGVPITNTLVTTWVSMLALLVLAAVIGMNVRTIPGKLQSVFEALIAFSYKYIKETLGDERLAARYYPVIMTIFLFILSINWVAQIPGLEAITYKGSALFHAGTADLNITLAFALIALTTIEFAGIAALGVKAYGGKFINFHSPIGFVVGIIELISELARLISFSFRLFGNIFAGKVLLLVVAFFVPFIMPVPLMAFEIFVGFIQAFVFAILTLFFIKAATEMPH</sequence>
<dbReference type="InterPro" id="IPR000568">
    <property type="entry name" value="ATP_synth_F0_asu"/>
</dbReference>
<dbReference type="InterPro" id="IPR045082">
    <property type="entry name" value="ATP_syn_F0_a_bact/chloroplast"/>
</dbReference>